<dbReference type="Gene3D" id="3.30.1540.20">
    <property type="entry name" value="MutL, C-terminal domain, dimerisation subdomain"/>
    <property type="match status" value="1"/>
</dbReference>
<dbReference type="Gene3D" id="3.30.230.10">
    <property type="match status" value="1"/>
</dbReference>
<dbReference type="GO" id="GO:0140664">
    <property type="term" value="F:ATP-dependent DNA damage sensor activity"/>
    <property type="evidence" value="ECO:0007669"/>
    <property type="project" value="InterPro"/>
</dbReference>
<dbReference type="GO" id="GO:0005524">
    <property type="term" value="F:ATP binding"/>
    <property type="evidence" value="ECO:0007669"/>
    <property type="project" value="InterPro"/>
</dbReference>
<evidence type="ECO:0000259" key="4">
    <source>
        <dbReference type="SMART" id="SM00853"/>
    </source>
</evidence>
<evidence type="ECO:0000313" key="7">
    <source>
        <dbReference type="Proteomes" id="UP000005222"/>
    </source>
</evidence>
<dbReference type="InterPro" id="IPR013507">
    <property type="entry name" value="DNA_mismatch_S5_2-like"/>
</dbReference>
<feature type="region of interest" description="Disordered" evidence="3">
    <location>
        <begin position="649"/>
        <end position="685"/>
    </location>
</feature>
<dbReference type="Pfam" id="PF08676">
    <property type="entry name" value="MutL_C"/>
    <property type="match status" value="1"/>
</dbReference>
<feature type="compositionally biased region" description="Basic and acidic residues" evidence="3">
    <location>
        <begin position="522"/>
        <end position="541"/>
    </location>
</feature>
<dbReference type="InterPro" id="IPR002099">
    <property type="entry name" value="MutL/Mlh/PMS"/>
</dbReference>
<dbReference type="Gene3D" id="3.30.1370.100">
    <property type="entry name" value="MutL, C-terminal domain, regulatory subdomain"/>
    <property type="match status" value="1"/>
</dbReference>
<organism evidence="6 7">
    <name type="scientific">Pichia sorbitophila (strain ATCC MYA-4447 / BCRC 22081 / CBS 7064 / NBRC 10061 / NRRL Y-12695)</name>
    <name type="common">Hybrid yeast</name>
    <dbReference type="NCBI Taxonomy" id="559304"/>
    <lineage>
        <taxon>Eukaryota</taxon>
        <taxon>Fungi</taxon>
        <taxon>Dikarya</taxon>
        <taxon>Ascomycota</taxon>
        <taxon>Saccharomycotina</taxon>
        <taxon>Pichiomycetes</taxon>
        <taxon>Debaryomycetaceae</taxon>
        <taxon>Millerozyma</taxon>
    </lineage>
</organism>
<dbReference type="InterPro" id="IPR014762">
    <property type="entry name" value="DNA_mismatch_repair_CS"/>
</dbReference>
<dbReference type="FunCoup" id="G8YMJ2">
    <property type="interactions" value="1260"/>
</dbReference>
<dbReference type="SUPFAM" id="SSF54211">
    <property type="entry name" value="Ribosomal protein S5 domain 2-like"/>
    <property type="match status" value="1"/>
</dbReference>
<dbReference type="Gene3D" id="3.30.565.10">
    <property type="entry name" value="Histidine kinase-like ATPase, C-terminal domain"/>
    <property type="match status" value="1"/>
</dbReference>
<dbReference type="PANTHER" id="PTHR10073">
    <property type="entry name" value="DNA MISMATCH REPAIR PROTEIN MLH, PMS, MUTL"/>
    <property type="match status" value="1"/>
</dbReference>
<dbReference type="OMA" id="MRPRRMP"/>
<dbReference type="SMART" id="SM00853">
    <property type="entry name" value="MutL_C"/>
    <property type="match status" value="1"/>
</dbReference>
<dbReference type="eggNOG" id="KOG1978">
    <property type="taxonomic scope" value="Eukaryota"/>
</dbReference>
<dbReference type="OrthoDB" id="10263226at2759"/>
<evidence type="ECO:0000313" key="6">
    <source>
        <dbReference type="EMBL" id="CCE88588.1"/>
    </source>
</evidence>
<evidence type="ECO:0000256" key="3">
    <source>
        <dbReference type="SAM" id="MobiDB-lite"/>
    </source>
</evidence>
<dbReference type="GO" id="GO:0016887">
    <property type="term" value="F:ATP hydrolysis activity"/>
    <property type="evidence" value="ECO:0007669"/>
    <property type="project" value="InterPro"/>
</dbReference>
<dbReference type="GO" id="GO:0030983">
    <property type="term" value="F:mismatched DNA binding"/>
    <property type="evidence" value="ECO:0007669"/>
    <property type="project" value="InterPro"/>
</dbReference>
<feature type="compositionally biased region" description="Polar residues" evidence="3">
    <location>
        <begin position="435"/>
        <end position="472"/>
    </location>
</feature>
<dbReference type="Proteomes" id="UP000005222">
    <property type="component" value="Chromosome F"/>
</dbReference>
<dbReference type="GO" id="GO:0061982">
    <property type="term" value="P:meiosis I cell cycle process"/>
    <property type="evidence" value="ECO:0007669"/>
    <property type="project" value="UniProtKB-ARBA"/>
</dbReference>
<keyword evidence="7" id="KW-1185">Reference proteome</keyword>
<dbReference type="PANTHER" id="PTHR10073:SF52">
    <property type="entry name" value="MISMATCH REPAIR ENDONUCLEASE PMS2"/>
    <property type="match status" value="1"/>
</dbReference>
<dbReference type="InterPro" id="IPR014790">
    <property type="entry name" value="MutL_C"/>
</dbReference>
<comment type="similarity">
    <text evidence="1">Belongs to the DNA mismatch repair MutL/HexB family.</text>
</comment>
<evidence type="ECO:0000259" key="5">
    <source>
        <dbReference type="SMART" id="SM01340"/>
    </source>
</evidence>
<feature type="compositionally biased region" description="Basic and acidic residues" evidence="3">
    <location>
        <begin position="420"/>
        <end position="434"/>
    </location>
</feature>
<dbReference type="HOGENOM" id="CLU_004131_0_2_1"/>
<dbReference type="FunFam" id="3.30.1370.100:FF:000001">
    <property type="entry name" value="Mismatch repair endonuclease pms1, putative"/>
    <property type="match status" value="1"/>
</dbReference>
<gene>
    <name evidence="6" type="primary">Piso0_001357</name>
    <name evidence="6" type="ORF">GNLVRS01_PISO0F04713g</name>
</gene>
<dbReference type="AlphaFoldDB" id="G8YMJ2"/>
<dbReference type="FunFam" id="3.30.565.10:FF:000017">
    <property type="entry name" value="PMS1 homolog 1, mismatch repair system component"/>
    <property type="match status" value="1"/>
</dbReference>
<feature type="compositionally biased region" description="Basic and acidic residues" evidence="3">
    <location>
        <begin position="665"/>
        <end position="680"/>
    </location>
</feature>
<dbReference type="STRING" id="559304.G8YMJ2"/>
<dbReference type="PROSITE" id="PS00058">
    <property type="entry name" value="DNA_MISMATCH_REPAIR_1"/>
    <property type="match status" value="1"/>
</dbReference>
<evidence type="ECO:0000256" key="2">
    <source>
        <dbReference type="ARBA" id="ARBA00022763"/>
    </source>
</evidence>
<dbReference type="Pfam" id="PF01119">
    <property type="entry name" value="DNA_mis_repair"/>
    <property type="match status" value="1"/>
</dbReference>
<dbReference type="GO" id="GO:0006298">
    <property type="term" value="P:mismatch repair"/>
    <property type="evidence" value="ECO:0007669"/>
    <property type="project" value="InterPro"/>
</dbReference>
<dbReference type="InterPro" id="IPR038973">
    <property type="entry name" value="MutL/Mlh/Pms-like"/>
</dbReference>
<dbReference type="NCBIfam" id="TIGR00585">
    <property type="entry name" value="mutl"/>
    <property type="match status" value="1"/>
</dbReference>
<feature type="compositionally biased region" description="Low complexity" evidence="3">
    <location>
        <begin position="373"/>
        <end position="388"/>
    </location>
</feature>
<protein>
    <submittedName>
        <fullName evidence="6">Piso0_001357 protein</fullName>
    </submittedName>
</protein>
<dbReference type="SUPFAM" id="SSF118116">
    <property type="entry name" value="DNA mismatch repair protein MutL"/>
    <property type="match status" value="1"/>
</dbReference>
<dbReference type="InterPro" id="IPR037198">
    <property type="entry name" value="MutL_C_sf"/>
</dbReference>
<proteinExistence type="inferred from homology"/>
<dbReference type="InterPro" id="IPR042121">
    <property type="entry name" value="MutL_C_regsub"/>
</dbReference>
<feature type="region of interest" description="Disordered" evidence="3">
    <location>
        <begin position="369"/>
        <end position="400"/>
    </location>
</feature>
<evidence type="ECO:0000256" key="1">
    <source>
        <dbReference type="ARBA" id="ARBA00006082"/>
    </source>
</evidence>
<dbReference type="InterPro" id="IPR014721">
    <property type="entry name" value="Ribsml_uS5_D2-typ_fold_subgr"/>
</dbReference>
<dbReference type="SUPFAM" id="SSF55874">
    <property type="entry name" value="ATPase domain of HSP90 chaperone/DNA topoisomerase II/histidine kinase"/>
    <property type="match status" value="1"/>
</dbReference>
<dbReference type="Pfam" id="PF13589">
    <property type="entry name" value="HATPase_c_3"/>
    <property type="match status" value="1"/>
</dbReference>
<reference evidence="6 7" key="1">
    <citation type="journal article" date="2012" name="G3 (Bethesda)">
        <title>Pichia sorbitophila, an interspecies yeast hybrid reveals early steps of genome resolution following polyploidization.</title>
        <authorList>
            <person name="Leh Louis V."/>
            <person name="Despons L."/>
            <person name="Friedrich A."/>
            <person name="Martin T."/>
            <person name="Durrens P."/>
            <person name="Casaregola S."/>
            <person name="Neuveglise C."/>
            <person name="Fairhead C."/>
            <person name="Marck C."/>
            <person name="Cruz J.A."/>
            <person name="Straub M.L."/>
            <person name="Kugler V."/>
            <person name="Sacerdot C."/>
            <person name="Uzunov Z."/>
            <person name="Thierry A."/>
            <person name="Weiss S."/>
            <person name="Bleykasten C."/>
            <person name="De Montigny J."/>
            <person name="Jacques N."/>
            <person name="Jung P."/>
            <person name="Lemaire M."/>
            <person name="Mallet S."/>
            <person name="Morel G."/>
            <person name="Richard G.F."/>
            <person name="Sarkar A."/>
            <person name="Savel G."/>
            <person name="Schacherer J."/>
            <person name="Seret M.L."/>
            <person name="Talla E."/>
            <person name="Samson G."/>
            <person name="Jubin C."/>
            <person name="Poulain J."/>
            <person name="Vacherie B."/>
            <person name="Barbe V."/>
            <person name="Pelletier E."/>
            <person name="Sherman D.J."/>
            <person name="Westhof E."/>
            <person name="Weissenbach J."/>
            <person name="Baret P.V."/>
            <person name="Wincker P."/>
            <person name="Gaillardin C."/>
            <person name="Dujon B."/>
            <person name="Souciet J.L."/>
        </authorList>
    </citation>
    <scope>NUCLEOTIDE SEQUENCE [LARGE SCALE GENOMIC DNA]</scope>
    <source>
        <strain evidence="7">ATCC MYA-4447 / BCRC 22081 / CBS 7064 / NBRC 10061 / NRRL Y-12695</strain>
    </source>
</reference>
<keyword evidence="2" id="KW-0227">DNA damage</keyword>
<dbReference type="GO" id="GO:0032389">
    <property type="term" value="C:MutLalpha complex"/>
    <property type="evidence" value="ECO:0007669"/>
    <property type="project" value="TreeGrafter"/>
</dbReference>
<dbReference type="InterPro" id="IPR036890">
    <property type="entry name" value="HATPase_C_sf"/>
</dbReference>
<dbReference type="EMBL" id="FO082054">
    <property type="protein sequence ID" value="CCE88588.1"/>
    <property type="molecule type" value="Genomic_DNA"/>
</dbReference>
<feature type="region of interest" description="Disordered" evidence="3">
    <location>
        <begin position="412"/>
        <end position="573"/>
    </location>
</feature>
<sequence length="968" mass="108365">MGIKNIQSTDIHRITSGQVIVDLVSIVKELVENSLDANSNTIDITFRDYGLDTIEFSDDGDGIDEDDFENICAKNFTSKLETFEDLSEVETLGFRGEALSSLCSVAKIVIQTCTAKSYPKRSDLIFSPTGALISKKKNVTGRKGTTVVVSNIFQSLPVRRKNLEKNIRREFNKTVNAVINYMLIHPNVRFSVNNINSKTKKKTLVLGTQGTSKSTILDSMISIFGTNGAYGLVPVDIEVQDLEMKLKLHIGEFPVTQKLNIKFAGYISNSSFGLGRSASDRQYVFINGRPISSKKFLKTINEVYKSYNHVQYPVVVLNIIIDTKFLDVNVTPDKRTILIHNENIVHDVLKDELSKLFDSLQNLIPKNEEKSISETVSRSSQSGSTNSSNPNRSSIESNKESHRLLNNQEHLKTAKVNNESAREHGSANSKEYRSPNKQKPKLTTSDLDNDGSNVTQALSCIEPSINSPTLDSTAHDDQKPSKTSGDTDESEEKQNLSERELDYDYPDHESQSGNSDDSIESSDIKSKENQVQQKIKDDSRSQDTITSLEDNVSPEREDKSPSRSTTPNPDSKQLCAEMKTISSDHGMHVIENEVEMDTRAEGFANFSELSPDTKTLTDPKDISVSLFENSVEINGESHASVVESSDCCSKAHSSHEDTNESFAASDRKRSSTHETSEPVKKTRISTSTDTAAYDIAKARHKWPLPSTVLTLRINENEFRNNSPIPKHMSMLLSKQNDSCKETKLTVDDIMSEKKAQDKLAYTISKSDFSKMKLIGQFNLGFVLVTLNSNNLFIIDQHASDEKYNFERLNSNTVFKSQHLVIPQVLELNIIDEMTVMDNMEAFRKNGFVLSINEENSPGRRIQLLALPNSESVTFDTGDFYELLHLINTGNTANPGSIRCSKIRALFAMRACRGSIMIGQHLSRKTMSNVIRNLGLLDKPWNCPHGRPTMRHLIELKNWSTFSKDYSLH</sequence>
<feature type="compositionally biased region" description="Polar residues" evidence="3">
    <location>
        <begin position="562"/>
        <end position="571"/>
    </location>
</feature>
<accession>G8YMJ2</accession>
<dbReference type="InterPro" id="IPR042120">
    <property type="entry name" value="MutL_C_dimsub"/>
</dbReference>
<feature type="domain" description="MutL C-terminal dimerisation" evidence="4">
    <location>
        <begin position="773"/>
        <end position="921"/>
    </location>
</feature>
<feature type="domain" description="DNA mismatch repair protein S5" evidence="5">
    <location>
        <begin position="220"/>
        <end position="358"/>
    </location>
</feature>
<dbReference type="InParanoid" id="G8YMJ2"/>
<dbReference type="CDD" id="cd03484">
    <property type="entry name" value="MutL_Trans_hPMS_2_like"/>
    <property type="match status" value="1"/>
</dbReference>
<name>G8YMJ2_PICSO</name>
<feature type="compositionally biased region" description="Basic and acidic residues" evidence="3">
    <location>
        <begin position="492"/>
        <end position="510"/>
    </location>
</feature>
<dbReference type="SMART" id="SM01340">
    <property type="entry name" value="DNA_mis_repair"/>
    <property type="match status" value="1"/>
</dbReference>
<dbReference type="InterPro" id="IPR020568">
    <property type="entry name" value="Ribosomal_Su5_D2-typ_SF"/>
</dbReference>